<name>A0A2M7RKA0_9BACT</name>
<evidence type="ECO:0000313" key="3">
    <source>
        <dbReference type="Proteomes" id="UP000230779"/>
    </source>
</evidence>
<accession>A0A2M7RKA0</accession>
<evidence type="ECO:0000256" key="1">
    <source>
        <dbReference type="SAM" id="MobiDB-lite"/>
    </source>
</evidence>
<dbReference type="Proteomes" id="UP000230779">
    <property type="component" value="Unassembled WGS sequence"/>
</dbReference>
<sequence length="123" mass="14070">MGEIIHFDFKNQRIIEPEKEPESVRESADEIENDGDDKKHTLDFLLFLASGKAKKLMQLAVSPTTLGQSQETVKGYKTSELITWLNNSTENQWKLKAAFYQAIFGELKARLIKKPSDQPDDKK</sequence>
<protein>
    <submittedName>
        <fullName evidence="2">Uncharacterized protein</fullName>
    </submittedName>
</protein>
<dbReference type="AlphaFoldDB" id="A0A2M7RKA0"/>
<comment type="caution">
    <text evidence="2">The sequence shown here is derived from an EMBL/GenBank/DDBJ whole genome shotgun (WGS) entry which is preliminary data.</text>
</comment>
<feature type="region of interest" description="Disordered" evidence="1">
    <location>
        <begin position="16"/>
        <end position="35"/>
    </location>
</feature>
<feature type="compositionally biased region" description="Basic and acidic residues" evidence="1">
    <location>
        <begin position="16"/>
        <end position="28"/>
    </location>
</feature>
<gene>
    <name evidence="2" type="ORF">COY66_01105</name>
</gene>
<proteinExistence type="predicted"/>
<dbReference type="EMBL" id="PFMD01000012">
    <property type="protein sequence ID" value="PIY97134.1"/>
    <property type="molecule type" value="Genomic_DNA"/>
</dbReference>
<reference evidence="2 3" key="1">
    <citation type="submission" date="2017-09" db="EMBL/GenBank/DDBJ databases">
        <title>Depth-based differentiation of microbial function through sediment-hosted aquifers and enrichment of novel symbionts in the deep terrestrial subsurface.</title>
        <authorList>
            <person name="Probst A.J."/>
            <person name="Ladd B."/>
            <person name="Jarett J.K."/>
            <person name="Geller-Mcgrath D.E."/>
            <person name="Sieber C.M."/>
            <person name="Emerson J.B."/>
            <person name="Anantharaman K."/>
            <person name="Thomas B.C."/>
            <person name="Malmstrom R."/>
            <person name="Stieglmeier M."/>
            <person name="Klingl A."/>
            <person name="Woyke T."/>
            <person name="Ryan C.M."/>
            <person name="Banfield J.F."/>
        </authorList>
    </citation>
    <scope>NUCLEOTIDE SEQUENCE [LARGE SCALE GENOMIC DNA]</scope>
    <source>
        <strain evidence="2">CG_4_10_14_0_8_um_filter_42_10</strain>
    </source>
</reference>
<organism evidence="2 3">
    <name type="scientific">Candidatus Kerfeldbacteria bacterium CG_4_10_14_0_8_um_filter_42_10</name>
    <dbReference type="NCBI Taxonomy" id="2014248"/>
    <lineage>
        <taxon>Bacteria</taxon>
        <taxon>Candidatus Kerfeldiibacteriota</taxon>
    </lineage>
</organism>
<evidence type="ECO:0000313" key="2">
    <source>
        <dbReference type="EMBL" id="PIY97134.1"/>
    </source>
</evidence>